<dbReference type="Proteomes" id="UP001415169">
    <property type="component" value="Unassembled WGS sequence"/>
</dbReference>
<dbReference type="InterPro" id="IPR038352">
    <property type="entry name" value="Imelysin_sf"/>
</dbReference>
<evidence type="ECO:0000256" key="3">
    <source>
        <dbReference type="ARBA" id="ARBA00022729"/>
    </source>
</evidence>
<proteinExistence type="inferred from homology"/>
<evidence type="ECO:0000256" key="2">
    <source>
        <dbReference type="ARBA" id="ARBA00005989"/>
    </source>
</evidence>
<dbReference type="InterPro" id="IPR018976">
    <property type="entry name" value="Imelysin-like"/>
</dbReference>
<dbReference type="EMBL" id="BAABBV010000001">
    <property type="protein sequence ID" value="GAA4163230.1"/>
    <property type="molecule type" value="Genomic_DNA"/>
</dbReference>
<comment type="subcellular location">
    <subcellularLocation>
        <location evidence="1">Cell envelope</location>
    </subcellularLocation>
</comment>
<reference evidence="5" key="2">
    <citation type="submission" date="2023-12" db="EMBL/GenBank/DDBJ databases">
        <authorList>
            <person name="Sun Q."/>
            <person name="Inoue M."/>
        </authorList>
    </citation>
    <scope>NUCLEOTIDE SEQUENCE</scope>
    <source>
        <strain evidence="5">JCM 17590</strain>
    </source>
</reference>
<dbReference type="InterPro" id="IPR034981">
    <property type="entry name" value="Imelysin-like_EfeO/Algp7"/>
</dbReference>
<organism evidence="5 6">
    <name type="scientific">Gryllotalpicola daejeonensis</name>
    <dbReference type="NCBI Taxonomy" id="993087"/>
    <lineage>
        <taxon>Bacteria</taxon>
        <taxon>Bacillati</taxon>
        <taxon>Actinomycetota</taxon>
        <taxon>Actinomycetes</taxon>
        <taxon>Micrococcales</taxon>
        <taxon>Microbacteriaceae</taxon>
        <taxon>Gryllotalpicola</taxon>
    </lineage>
</organism>
<reference evidence="5" key="1">
    <citation type="journal article" date="2014" name="Int. J. Syst. Evol. Microbiol.">
        <title>Complete genome of a new Firmicutes species belonging to the dominant human colonic microbiota ('Ruminococcus bicirculans') reveals two chromosomes and a selective capacity to utilize plant glucans.</title>
        <authorList>
            <consortium name="NISC Comparative Sequencing Program"/>
            <person name="Wegmann U."/>
            <person name="Louis P."/>
            <person name="Goesmann A."/>
            <person name="Henrissat B."/>
            <person name="Duncan S.H."/>
            <person name="Flint H.J."/>
        </authorList>
    </citation>
    <scope>NUCLEOTIDE SEQUENCE</scope>
    <source>
        <strain evidence="5">JCM 17590</strain>
    </source>
</reference>
<sequence>MLRPAPSPAGGAAAASALPHGTLQLTISSCGQSWGTDAGASGSSKGVAAGGARTFHFYNGNTGDVEVQLQDVDTKKVFLEVDGVGVGATATGSVVLGKGDYRLVCYPADADPVAGPVVKVGAAPKGAQLTPGIVPVTTNDLIPVAKAYGQWVDGRLPALQAQVRQLNADVARGDLTAAKRDWLTAHLSYEGLGAAYGAFGDHDTAINGTPAAGKTALTDPALTGFHKIEALLWSGSPAAQLAPYTTKLVGAVDALAKDPGTDRIDPIDIGLRAHEIVENAIQFELTGATDAGSHTNLATIDANLGGSAEALSVLTGLLTSRYDDLAETRAALAASTKLVEGYRRADGSWVPLESLSRSQRQQLNASLDRLVELLAPVAEITEPRKALQ</sequence>
<dbReference type="PROSITE" id="PS51257">
    <property type="entry name" value="PROKAR_LIPOPROTEIN"/>
    <property type="match status" value="1"/>
</dbReference>
<evidence type="ECO:0000313" key="5">
    <source>
        <dbReference type="EMBL" id="GAA4163230.1"/>
    </source>
</evidence>
<evidence type="ECO:0000313" key="6">
    <source>
        <dbReference type="Proteomes" id="UP001415169"/>
    </source>
</evidence>
<dbReference type="InterPro" id="IPR050894">
    <property type="entry name" value="EfeM/EfeO_iron_uptake"/>
</dbReference>
<dbReference type="PANTHER" id="PTHR39192:SF1">
    <property type="entry name" value="IRON UPTAKE SYSTEM COMPONENT EFEO"/>
    <property type="match status" value="1"/>
</dbReference>
<dbReference type="PANTHER" id="PTHR39192">
    <property type="entry name" value="IRON UPTAKE SYSTEM COMPONENT EFEO"/>
    <property type="match status" value="1"/>
</dbReference>
<accession>A0ABP7ZLL6</accession>
<evidence type="ECO:0000256" key="1">
    <source>
        <dbReference type="ARBA" id="ARBA00004196"/>
    </source>
</evidence>
<name>A0ABP7ZLL6_9MICO</name>
<keyword evidence="5" id="KW-0449">Lipoprotein</keyword>
<gene>
    <name evidence="5" type="ORF">GCM10022286_23400</name>
</gene>
<dbReference type="Pfam" id="PF09375">
    <property type="entry name" value="Peptidase_M75"/>
    <property type="match status" value="1"/>
</dbReference>
<feature type="domain" description="Imelysin-like" evidence="4">
    <location>
        <begin position="146"/>
        <end position="376"/>
    </location>
</feature>
<comment type="caution">
    <text evidence="5">The sequence shown here is derived from an EMBL/GenBank/DDBJ whole genome shotgun (WGS) entry which is preliminary data.</text>
</comment>
<protein>
    <submittedName>
        <fullName evidence="5">EfeM/EfeO family lipoprotein</fullName>
    </submittedName>
</protein>
<evidence type="ECO:0000259" key="4">
    <source>
        <dbReference type="Pfam" id="PF09375"/>
    </source>
</evidence>
<dbReference type="Gene3D" id="1.20.1420.20">
    <property type="entry name" value="M75 peptidase, HXXE motif"/>
    <property type="match status" value="1"/>
</dbReference>
<dbReference type="CDD" id="cd14656">
    <property type="entry name" value="Imelysin-like_EfeO"/>
    <property type="match status" value="1"/>
</dbReference>
<comment type="similarity">
    <text evidence="2">Belongs to the EfeM/EfeO family.</text>
</comment>
<keyword evidence="3" id="KW-0732">Signal</keyword>
<keyword evidence="6" id="KW-1185">Reference proteome</keyword>